<accession>A0A1E5KXR0</accession>
<keyword evidence="3" id="KW-1185">Reference proteome</keyword>
<protein>
    <submittedName>
        <fullName evidence="2">Type I-B CRISPR-associated protein Cas8b1/Cst1</fullName>
    </submittedName>
</protein>
<organism evidence="2 3">
    <name type="scientific">Enterococcus rivorum</name>
    <dbReference type="NCBI Taxonomy" id="762845"/>
    <lineage>
        <taxon>Bacteria</taxon>
        <taxon>Bacillati</taxon>
        <taxon>Bacillota</taxon>
        <taxon>Bacilli</taxon>
        <taxon>Lactobacillales</taxon>
        <taxon>Enterococcaceae</taxon>
        <taxon>Enterococcus</taxon>
    </lineage>
</organism>
<dbReference type="RefSeq" id="WP_069698545.1">
    <property type="nucleotide sequence ID" value="NZ_JAGGMA010000031.1"/>
</dbReference>
<evidence type="ECO:0000313" key="3">
    <source>
        <dbReference type="Proteomes" id="UP000095256"/>
    </source>
</evidence>
<dbReference type="Pfam" id="PF09706">
    <property type="entry name" value="Cas_CXXC_CXXC"/>
    <property type="match status" value="1"/>
</dbReference>
<dbReference type="EMBL" id="MIEK01000022">
    <property type="protein sequence ID" value="OEH82469.1"/>
    <property type="molecule type" value="Genomic_DNA"/>
</dbReference>
<gene>
    <name evidence="2" type="ORF">BCR26_13330</name>
</gene>
<name>A0A1E5KXR0_9ENTE</name>
<dbReference type="InterPro" id="IPR010180">
    <property type="entry name" value="CRISPR-assoc_prot_CXXC-CXXC"/>
</dbReference>
<dbReference type="AlphaFoldDB" id="A0A1E5KXR0"/>
<evidence type="ECO:0000259" key="1">
    <source>
        <dbReference type="Pfam" id="PF09706"/>
    </source>
</evidence>
<reference evidence="2 3" key="1">
    <citation type="submission" date="2016-09" db="EMBL/GenBank/DDBJ databases">
        <authorList>
            <person name="Capua I."/>
            <person name="De Benedictis P."/>
            <person name="Joannis T."/>
            <person name="Lombin L.H."/>
            <person name="Cattoli G."/>
        </authorList>
    </citation>
    <scope>NUCLEOTIDE SEQUENCE [LARGE SCALE GENOMIC DNA]</scope>
    <source>
        <strain evidence="2 3">LMG 25899</strain>
    </source>
</reference>
<dbReference type="InterPro" id="IPR019121">
    <property type="entry name" value="CRISPR-assoc_CXXC-CXXC_dom"/>
</dbReference>
<proteinExistence type="predicted"/>
<dbReference type="Proteomes" id="UP000095256">
    <property type="component" value="Unassembled WGS sequence"/>
</dbReference>
<dbReference type="CDD" id="cd09754">
    <property type="entry name" value="Cas8a1_I-A"/>
    <property type="match status" value="1"/>
</dbReference>
<dbReference type="NCBIfam" id="TIGR01908">
    <property type="entry name" value="cas_CXXC_CXXC"/>
    <property type="match status" value="1"/>
</dbReference>
<sequence length="564" mass="65954">MGEKITLHLTDWQYNAGLVGLVNILGRDNFLIKDQSITFSSELLVDFQNKYFNFFIDTYKKTLSWYKIISYQERIDYFEETNFETFNEKDLDTLNTYIKDTVKYYLKSASYKAAYPLIDATVNPQIWEKELKTVGSLKKRETFEEKRSEIILEVQAVFSQLKKIIAYCNSDLGRKYLAGKNVIYTVIRNGWDGVSFLFRQTKIPDMYLDYQSYFLSELTEYTAEKEKYKHHCSNCNQPMKNYKNDLNFLNQTGFDANRKTSHVWNFNNDIAVCPMCKLVYSCLPAGFTYAYQEGMFINANTEAKMLLDTNQLLQRNVLNPVGESTLNETSPYVALLQGIQEQQNKSTKYELAEIQVVRYEKETYRFSLLSKTTLRILNDSKKQLDFLIKTSFREVNTSFSLYKLVMQRLFNNENLFTLIHKTLVYKLSNVSDLYYQSFHIDQMLVINTHFLRGIGRMENISTKQVSYARYFGEQFKELYKKRSNERKINGISYRLLNALKTNNHDLFMDVLLNCCSYLAIEVPAVFLKSFEGDEEFKTLGYSFVSGMIGSTSATTEKNEENVGE</sequence>
<feature type="domain" description="CRISPR-associated protein CXXC-CXXC" evidence="1">
    <location>
        <begin position="227"/>
        <end position="288"/>
    </location>
</feature>
<dbReference type="OrthoDB" id="5540852at2"/>
<comment type="caution">
    <text evidence="2">The sequence shown here is derived from an EMBL/GenBank/DDBJ whole genome shotgun (WGS) entry which is preliminary data.</text>
</comment>
<dbReference type="STRING" id="762845.BCR26_13330"/>
<evidence type="ECO:0000313" key="2">
    <source>
        <dbReference type="EMBL" id="OEH82469.1"/>
    </source>
</evidence>